<proteinExistence type="inferred from homology"/>
<evidence type="ECO:0000256" key="2">
    <source>
        <dbReference type="ARBA" id="ARBA00022692"/>
    </source>
</evidence>
<feature type="site" description="Important for catalytic activity" evidence="7">
    <location>
        <position position="314"/>
    </location>
</feature>
<sequence length="435" mass="47418">MPDSDGGGRDRTKPRGDRQRGEAGRSGSPPASDAVGPARHRKSRSERLRDRRIRRRRRIVGGLAVSLLVVVVVAAVFVGSKLWHTMFGSDNDYTGSGKRDVVIQIHPGDSTTAVGETLFNHGVVRTVRAFVDAAHGNAAISAIQPGYYRMRTEIPAKSAVQRLADPHNRVGKLVIPEGRQLDDTTDMKTNAVTPGILTLISRATCVDLDGNEHCVPVNDLRNAAGQVRPPTALSVPQWATEPVTAMGDDHRRIEGLIAPGTFNVNPSDSAETILATLINASSDMYVRSDLLDTANSLSLSPYDVLVVASLVQEEAKPHDFPKVAQVIYNRLREHRTLEFDSTVNYPLDRREVATSDADRAQPTPWNTYVSEGVPATPICSPGVDALHAAEHPEPGDWLYFVTIDSQGTTLFTRDYQQHLANIELAKHNGVLDSAR</sequence>
<comment type="catalytic activity">
    <reaction evidence="7">
        <text>a peptidoglycan chain = a peptidoglycan chain with N-acetyl-1,6-anhydromuramyl-[peptide] at the reducing end + a peptidoglycan chain with N-acetylglucosamine at the non-reducing end.</text>
        <dbReference type="EC" id="4.2.2.29"/>
    </reaction>
</comment>
<comment type="subcellular location">
    <subcellularLocation>
        <location evidence="7">Cell membrane</location>
        <topology evidence="7">Single-pass membrane protein</topology>
    </subcellularLocation>
</comment>
<comment type="function">
    <text evidence="7">Functions as a peptidoglycan terminase that cleaves nascent peptidoglycan strands endolytically to terminate their elongation.</text>
</comment>
<evidence type="ECO:0000313" key="9">
    <source>
        <dbReference type="EMBL" id="BBY08343.1"/>
    </source>
</evidence>
<gene>
    <name evidence="7" type="primary">mltG</name>
    <name evidence="9" type="ORF">MNVI_36610</name>
</gene>
<dbReference type="KEGG" id="mnv:MNVI_36610"/>
<keyword evidence="2 7" id="KW-0812">Transmembrane</keyword>
<dbReference type="InterPro" id="IPR003770">
    <property type="entry name" value="MLTG-like"/>
</dbReference>
<keyword evidence="3 7" id="KW-1133">Transmembrane helix</keyword>
<feature type="transmembrane region" description="Helical" evidence="7">
    <location>
        <begin position="59"/>
        <end position="79"/>
    </location>
</feature>
<evidence type="ECO:0000313" key="10">
    <source>
        <dbReference type="Proteomes" id="UP000466894"/>
    </source>
</evidence>
<feature type="compositionally biased region" description="Basic residues" evidence="8">
    <location>
        <begin position="38"/>
        <end position="49"/>
    </location>
</feature>
<accession>A0A7I7PI94</accession>
<evidence type="ECO:0000256" key="3">
    <source>
        <dbReference type="ARBA" id="ARBA00022989"/>
    </source>
</evidence>
<comment type="similarity">
    <text evidence="7">Belongs to the transglycosylase MltG family.</text>
</comment>
<dbReference type="Pfam" id="PF02618">
    <property type="entry name" value="YceG"/>
    <property type="match status" value="1"/>
</dbReference>
<feature type="compositionally biased region" description="Basic and acidic residues" evidence="8">
    <location>
        <begin position="1"/>
        <end position="23"/>
    </location>
</feature>
<dbReference type="EMBL" id="AP022583">
    <property type="protein sequence ID" value="BBY08343.1"/>
    <property type="molecule type" value="Genomic_DNA"/>
</dbReference>
<organism evidence="9 10">
    <name type="scientific">Mycobacterium noviomagense</name>
    <dbReference type="NCBI Taxonomy" id="459858"/>
    <lineage>
        <taxon>Bacteria</taxon>
        <taxon>Bacillati</taxon>
        <taxon>Actinomycetota</taxon>
        <taxon>Actinomycetes</taxon>
        <taxon>Mycobacteriales</taxon>
        <taxon>Mycobacteriaceae</taxon>
        <taxon>Mycobacterium</taxon>
    </lineage>
</organism>
<dbReference type="Gene3D" id="3.30.1490.480">
    <property type="entry name" value="Endolytic murein transglycosylase"/>
    <property type="match status" value="1"/>
</dbReference>
<protein>
    <recommendedName>
        <fullName evidence="7">Endolytic murein transglycosylase</fullName>
        <ecNumber evidence="7">4.2.2.29</ecNumber>
    </recommendedName>
    <alternativeName>
        <fullName evidence="7">Peptidoglycan lytic transglycosylase</fullName>
    </alternativeName>
    <alternativeName>
        <fullName evidence="7">Peptidoglycan polymerization terminase</fullName>
    </alternativeName>
</protein>
<dbReference type="NCBIfam" id="TIGR00247">
    <property type="entry name" value="endolytic transglycosylase MltG"/>
    <property type="match status" value="1"/>
</dbReference>
<dbReference type="OrthoDB" id="9814591at2"/>
<dbReference type="GO" id="GO:0008932">
    <property type="term" value="F:lytic endotransglycosylase activity"/>
    <property type="evidence" value="ECO:0007669"/>
    <property type="project" value="UniProtKB-UniRule"/>
</dbReference>
<dbReference type="PANTHER" id="PTHR30518:SF2">
    <property type="entry name" value="ENDOLYTIC MUREIN TRANSGLYCOSYLASE"/>
    <property type="match status" value="1"/>
</dbReference>
<dbReference type="Proteomes" id="UP000466894">
    <property type="component" value="Chromosome"/>
</dbReference>
<evidence type="ECO:0000256" key="6">
    <source>
        <dbReference type="ARBA" id="ARBA00023316"/>
    </source>
</evidence>
<keyword evidence="1 7" id="KW-1003">Cell membrane</keyword>
<keyword evidence="5 7" id="KW-0456">Lyase</keyword>
<evidence type="ECO:0000256" key="4">
    <source>
        <dbReference type="ARBA" id="ARBA00023136"/>
    </source>
</evidence>
<dbReference type="HAMAP" id="MF_02065">
    <property type="entry name" value="MltG"/>
    <property type="match status" value="1"/>
</dbReference>
<keyword evidence="4 7" id="KW-0472">Membrane</keyword>
<evidence type="ECO:0000256" key="1">
    <source>
        <dbReference type="ARBA" id="ARBA00022475"/>
    </source>
</evidence>
<dbReference type="GO" id="GO:0005886">
    <property type="term" value="C:plasma membrane"/>
    <property type="evidence" value="ECO:0007669"/>
    <property type="project" value="UniProtKB-SubCell"/>
</dbReference>
<dbReference type="AlphaFoldDB" id="A0A7I7PI94"/>
<feature type="region of interest" description="Disordered" evidence="8">
    <location>
        <begin position="1"/>
        <end position="49"/>
    </location>
</feature>
<dbReference type="PANTHER" id="PTHR30518">
    <property type="entry name" value="ENDOLYTIC MUREIN TRANSGLYCOSYLASE"/>
    <property type="match status" value="1"/>
</dbReference>
<dbReference type="EC" id="4.2.2.29" evidence="7"/>
<dbReference type="GO" id="GO:0009252">
    <property type="term" value="P:peptidoglycan biosynthetic process"/>
    <property type="evidence" value="ECO:0007669"/>
    <property type="project" value="UniProtKB-UniRule"/>
</dbReference>
<evidence type="ECO:0000256" key="5">
    <source>
        <dbReference type="ARBA" id="ARBA00023239"/>
    </source>
</evidence>
<keyword evidence="6 7" id="KW-0961">Cell wall biogenesis/degradation</keyword>
<evidence type="ECO:0000256" key="8">
    <source>
        <dbReference type="SAM" id="MobiDB-lite"/>
    </source>
</evidence>
<evidence type="ECO:0000256" key="7">
    <source>
        <dbReference type="HAMAP-Rule" id="MF_02065"/>
    </source>
</evidence>
<dbReference type="GO" id="GO:0071555">
    <property type="term" value="P:cell wall organization"/>
    <property type="evidence" value="ECO:0007669"/>
    <property type="project" value="UniProtKB-KW"/>
</dbReference>
<reference evidence="9 10" key="1">
    <citation type="journal article" date="2019" name="Emerg. Microbes Infect.">
        <title>Comprehensive subspecies identification of 175 nontuberculous mycobacteria species based on 7547 genomic profiles.</title>
        <authorList>
            <person name="Matsumoto Y."/>
            <person name="Kinjo T."/>
            <person name="Motooka D."/>
            <person name="Nabeya D."/>
            <person name="Jung N."/>
            <person name="Uechi K."/>
            <person name="Horii T."/>
            <person name="Iida T."/>
            <person name="Fujita J."/>
            <person name="Nakamura S."/>
        </authorList>
    </citation>
    <scope>NUCLEOTIDE SEQUENCE [LARGE SCALE GENOMIC DNA]</scope>
    <source>
        <strain evidence="9 10">JCM 16367</strain>
    </source>
</reference>
<name>A0A7I7PI94_9MYCO</name>